<dbReference type="WormBase" id="ZC204.3">
    <property type="protein sequence ID" value="CE36349"/>
    <property type="gene ID" value="WBGene00022555"/>
    <property type="gene designation" value="btb-12"/>
</dbReference>
<proteinExistence type="predicted"/>
<dbReference type="FunCoup" id="P91543">
    <property type="interactions" value="14"/>
</dbReference>
<dbReference type="Bgee" id="WBGene00022555">
    <property type="expression patterns" value="Expressed in embryo and 2 other cell types or tissues"/>
</dbReference>
<reference evidence="2 3" key="1">
    <citation type="journal article" date="1998" name="Science">
        <title>Genome sequence of the nematode C. elegans: a platform for investigating biology.</title>
        <authorList>
            <consortium name="The C. elegans sequencing consortium"/>
            <person name="Sulson J.E."/>
            <person name="Waterston R."/>
        </authorList>
    </citation>
    <scope>NUCLEOTIDE SEQUENCE [LARGE SCALE GENOMIC DNA]</scope>
    <source>
        <strain evidence="2 3">Bristol N2</strain>
    </source>
</reference>
<organism evidence="2 3">
    <name type="scientific">Caenorhabditis elegans</name>
    <dbReference type="NCBI Taxonomy" id="6239"/>
    <lineage>
        <taxon>Eukaryota</taxon>
        <taxon>Metazoa</taxon>
        <taxon>Ecdysozoa</taxon>
        <taxon>Nematoda</taxon>
        <taxon>Chromadorea</taxon>
        <taxon>Rhabditida</taxon>
        <taxon>Rhabditina</taxon>
        <taxon>Rhabditomorpha</taxon>
        <taxon>Rhabditoidea</taxon>
        <taxon>Rhabditidae</taxon>
        <taxon>Peloderinae</taxon>
        <taxon>Caenorhabditis</taxon>
    </lineage>
</organism>
<dbReference type="PANTHER" id="PTHR22744">
    <property type="entry name" value="HELIX LOOP HELIX PROTEIN 21-RELATED"/>
    <property type="match status" value="1"/>
</dbReference>
<evidence type="ECO:0000259" key="1">
    <source>
        <dbReference type="PROSITE" id="PS50097"/>
    </source>
</evidence>
<dbReference type="EMBL" id="BX284602">
    <property type="protein sequence ID" value="CCD63683.1"/>
    <property type="molecule type" value="Genomic_DNA"/>
</dbReference>
<dbReference type="PROSITE" id="PS50097">
    <property type="entry name" value="BTB"/>
    <property type="match status" value="1"/>
</dbReference>
<dbReference type="Gene3D" id="3.30.710.10">
    <property type="entry name" value="Potassium Channel Kv1.1, Chain A"/>
    <property type="match status" value="1"/>
</dbReference>
<dbReference type="PIR" id="T25958">
    <property type="entry name" value="T25958"/>
</dbReference>
<dbReference type="AGR" id="WB:WBGene00022555"/>
<dbReference type="RefSeq" id="NP_494028.2">
    <property type="nucleotide sequence ID" value="NM_061627.3"/>
</dbReference>
<dbReference type="OrthoDB" id="409824at2759"/>
<protein>
    <submittedName>
        <fullName evidence="2">BTB domain-containing protein</fullName>
    </submittedName>
</protein>
<dbReference type="OMA" id="NTHHAFY"/>
<keyword evidence="3" id="KW-1185">Reference proteome</keyword>
<evidence type="ECO:0000313" key="4">
    <source>
        <dbReference type="WormBase" id="ZC204.3"/>
    </source>
</evidence>
<dbReference type="Proteomes" id="UP000001940">
    <property type="component" value="Chromosome II"/>
</dbReference>
<feature type="domain" description="BTB" evidence="1">
    <location>
        <begin position="110"/>
        <end position="170"/>
    </location>
</feature>
<dbReference type="KEGG" id="cel:CELE_ZC204.3"/>
<dbReference type="SMR" id="P91543"/>
<dbReference type="PaxDb" id="6239-ZC204.3"/>
<dbReference type="InterPro" id="IPR011333">
    <property type="entry name" value="SKP1/BTB/POZ_sf"/>
</dbReference>
<dbReference type="STRING" id="6239.ZC204.3.1"/>
<dbReference type="Pfam" id="PF00651">
    <property type="entry name" value="BTB"/>
    <property type="match status" value="1"/>
</dbReference>
<gene>
    <name evidence="2 4" type="primary">btb-12</name>
    <name evidence="2" type="ORF">CELE_ZC204.3</name>
    <name evidence="4" type="ORF">ZC204.3</name>
</gene>
<dbReference type="HOGENOM" id="CLU_1066458_0_0_1"/>
<dbReference type="SUPFAM" id="SSF54695">
    <property type="entry name" value="POZ domain"/>
    <property type="match status" value="1"/>
</dbReference>
<dbReference type="CDD" id="cd18186">
    <property type="entry name" value="BTB_POZ_ZBTB_KLHL-like"/>
    <property type="match status" value="1"/>
</dbReference>
<accession>P91543</accession>
<dbReference type="AlphaFoldDB" id="P91543"/>
<sequence>MDWKGKLKFLQFCLLRNNKKKFHFSASYVDNDGQLEIFMDRLKKRLRFGWSCNCESRLNTHHAFYAFQDASRFPQGKYQRHKCARYDLYLVALETPLAEYEKMFSESEDTDAVLVVEDKRLHVNKEFLSLHSTYFAELFKKSEITIEDLSYEDFGLLMSNIYPKVIFPNDFTAEKILELAVRFKVPAAVALVENQLLHHSTLSHGKLLLLADKYEMHRLSGQQVRKIYTKEVAEKLRRSTEYSELSNRARARIGECLLQLF</sequence>
<dbReference type="CTD" id="191109"/>
<dbReference type="UCSC" id="ZC204.3">
    <property type="organism name" value="c. elegans"/>
</dbReference>
<evidence type="ECO:0000313" key="3">
    <source>
        <dbReference type="Proteomes" id="UP000001940"/>
    </source>
</evidence>
<dbReference type="eggNOG" id="ENOG502RFNH">
    <property type="taxonomic scope" value="Eukaryota"/>
</dbReference>
<name>P91543_CAEEL</name>
<dbReference type="PhylomeDB" id="P91543"/>
<dbReference type="InParanoid" id="P91543"/>
<evidence type="ECO:0000313" key="2">
    <source>
        <dbReference type="EMBL" id="CCD63683.1"/>
    </source>
</evidence>
<dbReference type="PANTHER" id="PTHR22744:SF16">
    <property type="entry name" value="BTB DOMAIN-CONTAINING PROTEIN"/>
    <property type="match status" value="1"/>
</dbReference>
<dbReference type="InterPro" id="IPR000210">
    <property type="entry name" value="BTB/POZ_dom"/>
</dbReference>
<dbReference type="GeneID" id="191109"/>
<dbReference type="SMART" id="SM00225">
    <property type="entry name" value="BTB"/>
    <property type="match status" value="1"/>
</dbReference>